<reference evidence="2 3" key="1">
    <citation type="submission" date="2020-04" db="EMBL/GenBank/DDBJ databases">
        <title>Thalassotalea sp. M1531, isolated from the surface of marine red alga.</title>
        <authorList>
            <person name="Pang L."/>
            <person name="Lu D.-C."/>
        </authorList>
    </citation>
    <scope>NUCLEOTIDE SEQUENCE [LARGE SCALE GENOMIC DNA]</scope>
    <source>
        <strain evidence="2 3">M1531</strain>
    </source>
</reference>
<feature type="transmembrane region" description="Helical" evidence="1">
    <location>
        <begin position="12"/>
        <end position="33"/>
    </location>
</feature>
<evidence type="ECO:0000313" key="3">
    <source>
        <dbReference type="Proteomes" id="UP000568664"/>
    </source>
</evidence>
<keyword evidence="1" id="KW-0812">Transmembrane</keyword>
<proteinExistence type="predicted"/>
<feature type="transmembrane region" description="Helical" evidence="1">
    <location>
        <begin position="53"/>
        <end position="77"/>
    </location>
</feature>
<evidence type="ECO:0000313" key="2">
    <source>
        <dbReference type="EMBL" id="NMP33426.1"/>
    </source>
</evidence>
<name>A0A7Y0Q8N8_9GAMM</name>
<keyword evidence="3" id="KW-1185">Reference proteome</keyword>
<organism evidence="2 3">
    <name type="scientific">Thalassotalea algicola</name>
    <dbReference type="NCBI Taxonomy" id="2716224"/>
    <lineage>
        <taxon>Bacteria</taxon>
        <taxon>Pseudomonadati</taxon>
        <taxon>Pseudomonadota</taxon>
        <taxon>Gammaproteobacteria</taxon>
        <taxon>Alteromonadales</taxon>
        <taxon>Colwelliaceae</taxon>
        <taxon>Thalassotalea</taxon>
    </lineage>
</organism>
<dbReference type="RefSeq" id="WP_169076740.1">
    <property type="nucleotide sequence ID" value="NZ_JABBXH010000008.1"/>
</dbReference>
<evidence type="ECO:0000256" key="1">
    <source>
        <dbReference type="SAM" id="Phobius"/>
    </source>
</evidence>
<sequence length="143" mass="16230">MELKQTENIKSFMFNSILGVIFAYISVVIFSFAAALPIPANVFEPIAQSSPKFAFAVLDLFTIGLPLAFTYFIFVYITRKSKTYVELVTPILLALPFFLLHSYFVILSFPSSRIDFYLASTSPKYILLIVIVGFITAKKYRQN</sequence>
<protein>
    <submittedName>
        <fullName evidence="2">Uncharacterized protein</fullName>
    </submittedName>
</protein>
<gene>
    <name evidence="2" type="ORF">HII17_17905</name>
</gene>
<keyword evidence="1" id="KW-1133">Transmembrane helix</keyword>
<dbReference type="Proteomes" id="UP000568664">
    <property type="component" value="Unassembled WGS sequence"/>
</dbReference>
<accession>A0A7Y0Q8N8</accession>
<dbReference type="EMBL" id="JABBXH010000008">
    <property type="protein sequence ID" value="NMP33426.1"/>
    <property type="molecule type" value="Genomic_DNA"/>
</dbReference>
<keyword evidence="1" id="KW-0472">Membrane</keyword>
<comment type="caution">
    <text evidence="2">The sequence shown here is derived from an EMBL/GenBank/DDBJ whole genome shotgun (WGS) entry which is preliminary data.</text>
</comment>
<dbReference type="AlphaFoldDB" id="A0A7Y0Q8N8"/>
<feature type="transmembrane region" description="Helical" evidence="1">
    <location>
        <begin position="84"/>
        <end position="104"/>
    </location>
</feature>
<feature type="transmembrane region" description="Helical" evidence="1">
    <location>
        <begin position="116"/>
        <end position="137"/>
    </location>
</feature>